<dbReference type="eggNOG" id="COG2197">
    <property type="taxonomic scope" value="Bacteria"/>
</dbReference>
<dbReference type="InterPro" id="IPR016032">
    <property type="entry name" value="Sig_transdc_resp-reg_C-effctor"/>
</dbReference>
<dbReference type="EMBL" id="CP007490">
    <property type="protein sequence ID" value="AIC48065.1"/>
    <property type="molecule type" value="Genomic_DNA"/>
</dbReference>
<keyword evidence="2 5" id="KW-0238">DNA-binding</keyword>
<dbReference type="KEGG" id="rla:Rhola_00012730"/>
<dbReference type="InterPro" id="IPR036388">
    <property type="entry name" value="WH-like_DNA-bd_sf"/>
</dbReference>
<dbReference type="HOGENOM" id="CLU_1119479_0_0_11"/>
<dbReference type="PANTHER" id="PTHR44688">
    <property type="entry name" value="DNA-BINDING TRANSCRIPTIONAL ACTIVATOR DEVR_DOSR"/>
    <property type="match status" value="1"/>
</dbReference>
<dbReference type="SMART" id="SM00421">
    <property type="entry name" value="HTH_LUXR"/>
    <property type="match status" value="1"/>
</dbReference>
<evidence type="ECO:0000259" key="4">
    <source>
        <dbReference type="PROSITE" id="PS50043"/>
    </source>
</evidence>
<dbReference type="STRING" id="529884.Rhola_00012730"/>
<dbReference type="Proteomes" id="UP000067708">
    <property type="component" value="Chromosome"/>
</dbReference>
<organism evidence="5 6">
    <name type="scientific">Rhodoluna lacicola</name>
    <dbReference type="NCBI Taxonomy" id="529884"/>
    <lineage>
        <taxon>Bacteria</taxon>
        <taxon>Bacillati</taxon>
        <taxon>Actinomycetota</taxon>
        <taxon>Actinomycetes</taxon>
        <taxon>Micrococcales</taxon>
        <taxon>Microbacteriaceae</taxon>
        <taxon>Luna cluster</taxon>
        <taxon>Luna-1 subcluster</taxon>
        <taxon>Rhodoluna</taxon>
    </lineage>
</organism>
<accession>A0A060JH75</accession>
<gene>
    <name evidence="5" type="ORF">Rhola_00012730</name>
</gene>
<evidence type="ECO:0000313" key="6">
    <source>
        <dbReference type="Proteomes" id="UP000067708"/>
    </source>
</evidence>
<dbReference type="PROSITE" id="PS50043">
    <property type="entry name" value="HTH_LUXR_2"/>
    <property type="match status" value="1"/>
</dbReference>
<dbReference type="PANTHER" id="PTHR44688:SF16">
    <property type="entry name" value="DNA-BINDING TRANSCRIPTIONAL ACTIVATOR DEVR_DOSR"/>
    <property type="match status" value="1"/>
</dbReference>
<keyword evidence="1" id="KW-0805">Transcription regulation</keyword>
<dbReference type="Gene3D" id="1.10.10.10">
    <property type="entry name" value="Winged helix-like DNA-binding domain superfamily/Winged helix DNA-binding domain"/>
    <property type="match status" value="1"/>
</dbReference>
<dbReference type="RefSeq" id="WP_051636349.1">
    <property type="nucleotide sequence ID" value="NZ_CP007490.1"/>
</dbReference>
<protein>
    <submittedName>
        <fullName evidence="5">Response regulator containing a CheY-like receiver domain and an HTH DNA-binding domain</fullName>
    </submittedName>
</protein>
<evidence type="ECO:0000256" key="2">
    <source>
        <dbReference type="ARBA" id="ARBA00023125"/>
    </source>
</evidence>
<dbReference type="GO" id="GO:0003677">
    <property type="term" value="F:DNA binding"/>
    <property type="evidence" value="ECO:0007669"/>
    <property type="project" value="UniProtKB-KW"/>
</dbReference>
<name>A0A060JH75_9MICO</name>
<dbReference type="InterPro" id="IPR000792">
    <property type="entry name" value="Tscrpt_reg_LuxR_C"/>
</dbReference>
<sequence>MTLTYGDGKVALGSIETMLDVLVKSESIADFCRAIVHSELTQDSVQGCHFYSLDSESHLKPVSGYGRTYLDSEVALSAWDDDPIAECIRKKEFEFLAPTKSPNRGVLAIPLLKDSIPVGALALVLDPGVKGMPIHETLIPILSKLGTYCLTAFAASTGRSTGSYSSSNREANGEDLTSRQVKILELMSEGMVNVEIARELMLSESTIRQETVRIYRALGVPNRGEAAKKGRALGLIKRPPPPLRSTPE</sequence>
<dbReference type="AlphaFoldDB" id="A0A060JH75"/>
<proteinExistence type="predicted"/>
<dbReference type="Pfam" id="PF00196">
    <property type="entry name" value="GerE"/>
    <property type="match status" value="1"/>
</dbReference>
<keyword evidence="6" id="KW-1185">Reference proteome</keyword>
<reference evidence="5 6" key="1">
    <citation type="journal article" date="2014" name="Int. J. Syst. Evol. Microbiol.">
        <title>Rhodoluna lacicola gen. nov., sp. nov., a planktonic freshwater bacterium with stream-lined genome.</title>
        <authorList>
            <person name="Hahn M."/>
            <person name="Schmidt J."/>
            <person name="Taipale S.J."/>
            <person name="Doolittle W.F."/>
            <person name="Koll U."/>
        </authorList>
    </citation>
    <scope>NUCLEOTIDE SEQUENCE [LARGE SCALE GENOMIC DNA]</scope>
    <source>
        <strain evidence="5 6">MWH-Ta8</strain>
    </source>
</reference>
<keyword evidence="3" id="KW-0804">Transcription</keyword>
<dbReference type="GO" id="GO:0006355">
    <property type="term" value="P:regulation of DNA-templated transcription"/>
    <property type="evidence" value="ECO:0007669"/>
    <property type="project" value="InterPro"/>
</dbReference>
<dbReference type="SUPFAM" id="SSF46894">
    <property type="entry name" value="C-terminal effector domain of the bipartite response regulators"/>
    <property type="match status" value="1"/>
</dbReference>
<evidence type="ECO:0000313" key="5">
    <source>
        <dbReference type="EMBL" id="AIC48065.1"/>
    </source>
</evidence>
<dbReference type="PRINTS" id="PR00038">
    <property type="entry name" value="HTHLUXR"/>
</dbReference>
<evidence type="ECO:0000256" key="3">
    <source>
        <dbReference type="ARBA" id="ARBA00023163"/>
    </source>
</evidence>
<evidence type="ECO:0000256" key="1">
    <source>
        <dbReference type="ARBA" id="ARBA00023015"/>
    </source>
</evidence>
<dbReference type="CDD" id="cd06170">
    <property type="entry name" value="LuxR_C_like"/>
    <property type="match status" value="1"/>
</dbReference>
<dbReference type="OrthoDB" id="5115627at2"/>
<feature type="domain" description="HTH luxR-type" evidence="4">
    <location>
        <begin position="169"/>
        <end position="234"/>
    </location>
</feature>